<evidence type="ECO:0000313" key="3">
    <source>
        <dbReference type="Proteomes" id="UP000608890"/>
    </source>
</evidence>
<dbReference type="Proteomes" id="UP000608890">
    <property type="component" value="Unassembled WGS sequence"/>
</dbReference>
<accession>A0A917X4U0</accession>
<sequence length="264" mass="29070">MVTTRRAFGGIAAGLAAGAILGAGEMASAKRAMAAAATKPPVPKAKIQPPQLPVRLDGRKVEPRDLTRHAAEPLRYVVSPDTFRDDELQVFRRAEAANEYVADVQRRFPRTDAASRTLSAPTRTEGPTLTEGPKPNGDVGVMATKGYWGDVAGYVHLFEHSQYRGAKWDFRVDWGTQRDFRSVFCILWACSNISDKVSSVDTNVAYLDGNIPHIPYTILFEHIELKGQQLWLYNSIGNGAEAPGLYPDLGILGWNDVASSMRYY</sequence>
<dbReference type="InterPro" id="IPR006311">
    <property type="entry name" value="TAT_signal"/>
</dbReference>
<proteinExistence type="predicted"/>
<evidence type="ECO:0000313" key="2">
    <source>
        <dbReference type="EMBL" id="GGM64413.1"/>
    </source>
</evidence>
<protein>
    <submittedName>
        <fullName evidence="2">Uncharacterized protein</fullName>
    </submittedName>
</protein>
<reference evidence="2" key="1">
    <citation type="journal article" date="2014" name="Int. J. Syst. Evol. Microbiol.">
        <title>Complete genome sequence of Corynebacterium casei LMG S-19264T (=DSM 44701T), isolated from a smear-ripened cheese.</title>
        <authorList>
            <consortium name="US DOE Joint Genome Institute (JGI-PGF)"/>
            <person name="Walter F."/>
            <person name="Albersmeier A."/>
            <person name="Kalinowski J."/>
            <person name="Ruckert C."/>
        </authorList>
    </citation>
    <scope>NUCLEOTIDE SEQUENCE</scope>
    <source>
        <strain evidence="2">CGMCC 4.7312</strain>
    </source>
</reference>
<keyword evidence="3" id="KW-1185">Reference proteome</keyword>
<evidence type="ECO:0000256" key="1">
    <source>
        <dbReference type="SAM" id="MobiDB-lite"/>
    </source>
</evidence>
<reference evidence="2" key="2">
    <citation type="submission" date="2020-09" db="EMBL/GenBank/DDBJ databases">
        <authorList>
            <person name="Sun Q."/>
            <person name="Zhou Y."/>
        </authorList>
    </citation>
    <scope>NUCLEOTIDE SEQUENCE</scope>
    <source>
        <strain evidence="2">CGMCC 4.7312</strain>
    </source>
</reference>
<feature type="region of interest" description="Disordered" evidence="1">
    <location>
        <begin position="112"/>
        <end position="136"/>
    </location>
</feature>
<dbReference type="Gene3D" id="2.60.20.10">
    <property type="entry name" value="Crystallins"/>
    <property type="match status" value="1"/>
</dbReference>
<comment type="caution">
    <text evidence="2">The sequence shown here is derived from an EMBL/GenBank/DDBJ whole genome shotgun (WGS) entry which is preliminary data.</text>
</comment>
<dbReference type="EMBL" id="BMNB01000043">
    <property type="protein sequence ID" value="GGM64413.1"/>
    <property type="molecule type" value="Genomic_DNA"/>
</dbReference>
<feature type="compositionally biased region" description="Polar residues" evidence="1">
    <location>
        <begin position="114"/>
        <end position="127"/>
    </location>
</feature>
<dbReference type="AlphaFoldDB" id="A0A917X4U0"/>
<gene>
    <name evidence="2" type="ORF">GCM10011608_57240</name>
</gene>
<dbReference type="PROSITE" id="PS51318">
    <property type="entry name" value="TAT"/>
    <property type="match status" value="1"/>
</dbReference>
<organism evidence="2 3">
    <name type="scientific">Micromonospora sonchi</name>
    <dbReference type="NCBI Taxonomy" id="1763543"/>
    <lineage>
        <taxon>Bacteria</taxon>
        <taxon>Bacillati</taxon>
        <taxon>Actinomycetota</taxon>
        <taxon>Actinomycetes</taxon>
        <taxon>Micromonosporales</taxon>
        <taxon>Micromonosporaceae</taxon>
        <taxon>Micromonospora</taxon>
    </lineage>
</organism>
<name>A0A917X4U0_9ACTN</name>